<evidence type="ECO:0000313" key="3">
    <source>
        <dbReference type="Proteomes" id="UP001501343"/>
    </source>
</evidence>
<feature type="transmembrane region" description="Helical" evidence="1">
    <location>
        <begin position="12"/>
        <end position="31"/>
    </location>
</feature>
<accession>A0ABN2PEY2</accession>
<comment type="caution">
    <text evidence="2">The sequence shown here is derived from an EMBL/GenBank/DDBJ whole genome shotgun (WGS) entry which is preliminary data.</text>
</comment>
<feature type="transmembrane region" description="Helical" evidence="1">
    <location>
        <begin position="212"/>
        <end position="230"/>
    </location>
</feature>
<keyword evidence="3" id="KW-1185">Reference proteome</keyword>
<keyword evidence="1" id="KW-1133">Transmembrane helix</keyword>
<gene>
    <name evidence="2" type="ORF">GCM10009775_09530</name>
</gene>
<organism evidence="2 3">
    <name type="scientific">Microbacterium aoyamense</name>
    <dbReference type="NCBI Taxonomy" id="344166"/>
    <lineage>
        <taxon>Bacteria</taxon>
        <taxon>Bacillati</taxon>
        <taxon>Actinomycetota</taxon>
        <taxon>Actinomycetes</taxon>
        <taxon>Micrococcales</taxon>
        <taxon>Microbacteriaceae</taxon>
        <taxon>Microbacterium</taxon>
    </lineage>
</organism>
<evidence type="ECO:0000256" key="1">
    <source>
        <dbReference type="SAM" id="Phobius"/>
    </source>
</evidence>
<feature type="transmembrane region" description="Helical" evidence="1">
    <location>
        <begin position="130"/>
        <end position="151"/>
    </location>
</feature>
<keyword evidence="1" id="KW-0812">Transmembrane</keyword>
<feature type="transmembrane region" description="Helical" evidence="1">
    <location>
        <begin position="163"/>
        <end position="181"/>
    </location>
</feature>
<evidence type="ECO:0000313" key="2">
    <source>
        <dbReference type="EMBL" id="GAA1919062.1"/>
    </source>
</evidence>
<dbReference type="RefSeq" id="WP_248145960.1">
    <property type="nucleotide sequence ID" value="NZ_BAAAOF010000002.1"/>
</dbReference>
<feature type="transmembrane region" description="Helical" evidence="1">
    <location>
        <begin position="52"/>
        <end position="69"/>
    </location>
</feature>
<keyword evidence="1" id="KW-0472">Membrane</keyword>
<sequence length="244" mass="25385">MSIGWPDLPGALLLVVAGLLIVAGVIGLVVWDARRRGEPHVLLRVTAAIARMWLALTGLTLVIGAWRWFSGGDTWIARLPIAMEWPAPTCTGETGPFTEPTVVCASVNNADASIAALSFGTRATLALGELLGLVVVAMPAVVVVIICAYAVRGAPFAKPAARWLFIAALVILIAGLGAAILTDVGQSLAAMESLPASGEGPVTAQPTYRIDVPPWPIGIAFALGALGVIFRHGSRLQRDTEGLV</sequence>
<dbReference type="EMBL" id="BAAAOF010000002">
    <property type="protein sequence ID" value="GAA1919062.1"/>
    <property type="molecule type" value="Genomic_DNA"/>
</dbReference>
<proteinExistence type="predicted"/>
<protein>
    <recommendedName>
        <fullName evidence="4">DUF2975 domain-containing protein</fullName>
    </recommendedName>
</protein>
<reference evidence="2 3" key="1">
    <citation type="journal article" date="2019" name="Int. J. Syst. Evol. Microbiol.">
        <title>The Global Catalogue of Microorganisms (GCM) 10K type strain sequencing project: providing services to taxonomists for standard genome sequencing and annotation.</title>
        <authorList>
            <consortium name="The Broad Institute Genomics Platform"/>
            <consortium name="The Broad Institute Genome Sequencing Center for Infectious Disease"/>
            <person name="Wu L."/>
            <person name="Ma J."/>
        </authorList>
    </citation>
    <scope>NUCLEOTIDE SEQUENCE [LARGE SCALE GENOMIC DNA]</scope>
    <source>
        <strain evidence="2 3">JCM 14900</strain>
    </source>
</reference>
<dbReference type="Proteomes" id="UP001501343">
    <property type="component" value="Unassembled WGS sequence"/>
</dbReference>
<name>A0ABN2PEY2_9MICO</name>
<evidence type="ECO:0008006" key="4">
    <source>
        <dbReference type="Google" id="ProtNLM"/>
    </source>
</evidence>